<name>A0ABV7Z6K5_9DEIO</name>
<protein>
    <recommendedName>
        <fullName evidence="3">DUF1376 domain-containing protein</fullName>
    </recommendedName>
</protein>
<organism evidence="1 2">
    <name type="scientific">Deinococcus rufus</name>
    <dbReference type="NCBI Taxonomy" id="2136097"/>
    <lineage>
        <taxon>Bacteria</taxon>
        <taxon>Thermotogati</taxon>
        <taxon>Deinococcota</taxon>
        <taxon>Deinococci</taxon>
        <taxon>Deinococcales</taxon>
        <taxon>Deinococcaceae</taxon>
        <taxon>Deinococcus</taxon>
    </lineage>
</organism>
<evidence type="ECO:0000313" key="2">
    <source>
        <dbReference type="Proteomes" id="UP001595803"/>
    </source>
</evidence>
<comment type="caution">
    <text evidence="1">The sequence shown here is derived from an EMBL/GenBank/DDBJ whole genome shotgun (WGS) entry which is preliminary data.</text>
</comment>
<keyword evidence="2" id="KW-1185">Reference proteome</keyword>
<reference evidence="2" key="1">
    <citation type="journal article" date="2019" name="Int. J. Syst. Evol. Microbiol.">
        <title>The Global Catalogue of Microorganisms (GCM) 10K type strain sequencing project: providing services to taxonomists for standard genome sequencing and annotation.</title>
        <authorList>
            <consortium name="The Broad Institute Genomics Platform"/>
            <consortium name="The Broad Institute Genome Sequencing Center for Infectious Disease"/>
            <person name="Wu L."/>
            <person name="Ma J."/>
        </authorList>
    </citation>
    <scope>NUCLEOTIDE SEQUENCE [LARGE SCALE GENOMIC DNA]</scope>
    <source>
        <strain evidence="2">CCTCC AB 2017081</strain>
    </source>
</reference>
<dbReference type="Proteomes" id="UP001595803">
    <property type="component" value="Unassembled WGS sequence"/>
</dbReference>
<evidence type="ECO:0008006" key="3">
    <source>
        <dbReference type="Google" id="ProtNLM"/>
    </source>
</evidence>
<dbReference type="EMBL" id="JBHRZG010000010">
    <property type="protein sequence ID" value="MFC3833076.1"/>
    <property type="molecule type" value="Genomic_DNA"/>
</dbReference>
<gene>
    <name evidence="1" type="ORF">ACFOSB_09430</name>
</gene>
<dbReference type="RefSeq" id="WP_322472530.1">
    <property type="nucleotide sequence ID" value="NZ_JBHRZG010000010.1"/>
</dbReference>
<proteinExistence type="predicted"/>
<accession>A0ABV7Z6K5</accession>
<evidence type="ECO:0000313" key="1">
    <source>
        <dbReference type="EMBL" id="MFC3833076.1"/>
    </source>
</evidence>
<sequence>MTTFFTKDFSNFFRIPESALLRSNAAWDIYLFLQDMVYRKDASFYGRNAGDLEIASHKWREGKVGTLTTLHEIESYRGWSRNTIIEGLKCLIRLGFVKLEEGENPERPFDPNGLFYIVGRRLKNKNGNLTAESVTFYEDIENLLGDSRERALEWQAKLIKEFKSKKPPMPIHNLRFEGVSAKAIKKLPRKKSTKPEMTLEVMAVEHIRRENGHFTKGQLASALDTIQEEEGTDFIGRLSNALGEHGVLPNAQNYGKNAQGYLLAHVYKEAAD</sequence>